<dbReference type="Gene3D" id="3.10.129.10">
    <property type="entry name" value="Hotdog Thioesterase"/>
    <property type="match status" value="1"/>
</dbReference>
<proteinExistence type="predicted"/>
<keyword evidence="2" id="KW-1185">Reference proteome</keyword>
<reference evidence="1 2" key="1">
    <citation type="submission" date="2016-03" db="EMBL/GenBank/DDBJ databases">
        <title>Complete genome sequence of a soil Actinobacterium, Nocardioides dokdonensis FR1436.</title>
        <authorList>
            <person name="Kwon S.-K."/>
            <person name="Kim K."/>
            <person name="Kim J.F."/>
        </authorList>
    </citation>
    <scope>NUCLEOTIDE SEQUENCE [LARGE SCALE GENOMIC DNA]</scope>
    <source>
        <strain evidence="1 2">FR1436</strain>
    </source>
</reference>
<gene>
    <name evidence="1" type="ORF">I601_2037</name>
</gene>
<evidence type="ECO:0008006" key="3">
    <source>
        <dbReference type="Google" id="ProtNLM"/>
    </source>
</evidence>
<evidence type="ECO:0000313" key="2">
    <source>
        <dbReference type="Proteomes" id="UP000077868"/>
    </source>
</evidence>
<sequence>MSNVFECEIQARLRDINLGGHVDNVEAIRILDEARILFLRYADVSPPAGPRPGLFGGLPDGVVDLVGSQRVDYHAEMRFAPFQPFLMRLWVQRIGGSSFTVATELRVARDHEPALVAATTLVLWDHATQASWPMSDDVRATFERYAGDPVVLRG</sequence>
<dbReference type="OrthoDB" id="9799036at2"/>
<dbReference type="Proteomes" id="UP000077868">
    <property type="component" value="Chromosome"/>
</dbReference>
<dbReference type="KEGG" id="ndk:I601_2037"/>
<evidence type="ECO:0000313" key="1">
    <source>
        <dbReference type="EMBL" id="ANH38465.1"/>
    </source>
</evidence>
<name>A0A1A9GLY6_9ACTN</name>
<dbReference type="CDD" id="cd00586">
    <property type="entry name" value="4HBT"/>
    <property type="match status" value="1"/>
</dbReference>
<dbReference type="STRING" id="1300347.I601_2037"/>
<organism evidence="1 2">
    <name type="scientific">Nocardioides dokdonensis FR1436</name>
    <dbReference type="NCBI Taxonomy" id="1300347"/>
    <lineage>
        <taxon>Bacteria</taxon>
        <taxon>Bacillati</taxon>
        <taxon>Actinomycetota</taxon>
        <taxon>Actinomycetes</taxon>
        <taxon>Propionibacteriales</taxon>
        <taxon>Nocardioidaceae</taxon>
        <taxon>Nocardioides</taxon>
    </lineage>
</organism>
<dbReference type="SUPFAM" id="SSF54637">
    <property type="entry name" value="Thioesterase/thiol ester dehydrase-isomerase"/>
    <property type="match status" value="1"/>
</dbReference>
<protein>
    <recommendedName>
        <fullName evidence="3">Thioesterase superfamily protein</fullName>
    </recommendedName>
</protein>
<dbReference type="Pfam" id="PF13279">
    <property type="entry name" value="4HBT_2"/>
    <property type="match status" value="1"/>
</dbReference>
<accession>A0A1A9GLY6</accession>
<dbReference type="AlphaFoldDB" id="A0A1A9GLY6"/>
<dbReference type="PATRIC" id="fig|1300347.3.peg.2036"/>
<dbReference type="InterPro" id="IPR029069">
    <property type="entry name" value="HotDog_dom_sf"/>
</dbReference>
<dbReference type="RefSeq" id="WP_068108955.1">
    <property type="nucleotide sequence ID" value="NZ_CP015079.1"/>
</dbReference>
<dbReference type="EMBL" id="CP015079">
    <property type="protein sequence ID" value="ANH38465.1"/>
    <property type="molecule type" value="Genomic_DNA"/>
</dbReference>